<accession>A0A803TSK5</accession>
<evidence type="ECO:0008006" key="3">
    <source>
        <dbReference type="Google" id="ProtNLM"/>
    </source>
</evidence>
<dbReference type="GO" id="GO:0001836">
    <property type="term" value="P:release of cytochrome c from mitochondria"/>
    <property type="evidence" value="ECO:0007669"/>
    <property type="project" value="InterPro"/>
</dbReference>
<protein>
    <recommendedName>
        <fullName evidence="3">Phorbol-12-myristate-13-acetate-induced protein 1</fullName>
    </recommendedName>
</protein>
<dbReference type="Ensembl" id="ENSACAT00000038347.1">
    <property type="protein sequence ID" value="ENSACAP00000038195.1"/>
    <property type="gene ID" value="ENSACAG00000034717.1"/>
</dbReference>
<organism evidence="1 2">
    <name type="scientific">Anolis carolinensis</name>
    <name type="common">Green anole</name>
    <name type="synonym">American chameleon</name>
    <dbReference type="NCBI Taxonomy" id="28377"/>
    <lineage>
        <taxon>Eukaryota</taxon>
        <taxon>Metazoa</taxon>
        <taxon>Chordata</taxon>
        <taxon>Craniata</taxon>
        <taxon>Vertebrata</taxon>
        <taxon>Euteleostomi</taxon>
        <taxon>Lepidosauria</taxon>
        <taxon>Squamata</taxon>
        <taxon>Bifurcata</taxon>
        <taxon>Unidentata</taxon>
        <taxon>Episquamata</taxon>
        <taxon>Toxicofera</taxon>
        <taxon>Iguania</taxon>
        <taxon>Dactyloidae</taxon>
        <taxon>Anolis</taxon>
    </lineage>
</organism>
<reference evidence="1" key="2">
    <citation type="submission" date="2025-08" db="UniProtKB">
        <authorList>
            <consortium name="Ensembl"/>
        </authorList>
    </citation>
    <scope>IDENTIFICATION</scope>
</reference>
<dbReference type="GO" id="GO:0043065">
    <property type="term" value="P:positive regulation of apoptotic process"/>
    <property type="evidence" value="ECO:0007669"/>
    <property type="project" value="InterPro"/>
</dbReference>
<dbReference type="PANTHER" id="PTHR14299">
    <property type="entry name" value="PHORBOL-12-MYRISTATE-13-ACETATE-INDUCED PROTEIN 1"/>
    <property type="match status" value="1"/>
</dbReference>
<dbReference type="FunCoup" id="A0A803TSK5">
    <property type="interactions" value="24"/>
</dbReference>
<reference evidence="1" key="3">
    <citation type="submission" date="2025-09" db="UniProtKB">
        <authorList>
            <consortium name="Ensembl"/>
        </authorList>
    </citation>
    <scope>IDENTIFICATION</scope>
</reference>
<dbReference type="InParanoid" id="A0A803TSK5"/>
<dbReference type="Proteomes" id="UP000001646">
    <property type="component" value="Unplaced"/>
</dbReference>
<dbReference type="PANTHER" id="PTHR14299:SF0">
    <property type="entry name" value="PHORBOL-12-MYRISTATE-13-ACETATE-INDUCED PROTEIN 1"/>
    <property type="match status" value="1"/>
</dbReference>
<evidence type="ECO:0000313" key="1">
    <source>
        <dbReference type="Ensembl" id="ENSACAP00000038195.1"/>
    </source>
</evidence>
<sequence length="46" mass="5196">MPGLESHKSEVAAECALQLRVIGDKWNLRQRILNMISKIFCPGRGE</sequence>
<dbReference type="Pfam" id="PF15150">
    <property type="entry name" value="PMAIP1"/>
    <property type="match status" value="1"/>
</dbReference>
<evidence type="ECO:0000313" key="2">
    <source>
        <dbReference type="Proteomes" id="UP000001646"/>
    </source>
</evidence>
<dbReference type="AlphaFoldDB" id="A0A803TSK5"/>
<dbReference type="GeneTree" id="ENSGT01030000235248"/>
<name>A0A803TSK5_ANOCA</name>
<dbReference type="GO" id="GO:0006974">
    <property type="term" value="P:DNA damage response"/>
    <property type="evidence" value="ECO:0007669"/>
    <property type="project" value="InterPro"/>
</dbReference>
<dbReference type="InterPro" id="IPR024140">
    <property type="entry name" value="Noxa"/>
</dbReference>
<reference evidence="1" key="1">
    <citation type="submission" date="2009-12" db="EMBL/GenBank/DDBJ databases">
        <title>The Genome Sequence of Anolis carolinensis (Green Anole Lizard).</title>
        <authorList>
            <consortium name="The Genome Sequencing Platform"/>
            <person name="Di Palma F."/>
            <person name="Alfoldi J."/>
            <person name="Heiman D."/>
            <person name="Young S."/>
            <person name="Grabherr M."/>
            <person name="Johnson J."/>
            <person name="Lander E.S."/>
            <person name="Lindblad-Toh K."/>
        </authorList>
    </citation>
    <scope>NUCLEOTIDE SEQUENCE [LARGE SCALE GENOMIC DNA]</scope>
    <source>
        <strain evidence="1">JBL SC #1</strain>
    </source>
</reference>
<keyword evidence="2" id="KW-1185">Reference proteome</keyword>
<proteinExistence type="predicted"/>